<dbReference type="PANTHER" id="PTHR11616:SF286">
    <property type="entry name" value="SODIUM- AND CHLORIDE-DEPENDENT NEUTRAL AND BASIC AMINO ACID TRANSPORTER B(0+)"/>
    <property type="match status" value="1"/>
</dbReference>
<dbReference type="PROSITE" id="PS50267">
    <property type="entry name" value="NA_NEUROTRAN_SYMP_3"/>
    <property type="match status" value="1"/>
</dbReference>
<feature type="transmembrane region" description="Helical" evidence="8">
    <location>
        <begin position="301"/>
        <end position="318"/>
    </location>
</feature>
<keyword evidence="6" id="KW-0915">Sodium</keyword>
<feature type="binding site" evidence="6">
    <location>
        <position position="404"/>
    </location>
    <ligand>
        <name>Na(+)</name>
        <dbReference type="ChEBI" id="CHEBI:29101"/>
        <label>1</label>
    </ligand>
</feature>
<feature type="transmembrane region" description="Helical" evidence="8">
    <location>
        <begin position="49"/>
        <end position="66"/>
    </location>
</feature>
<feature type="binding site" evidence="6">
    <location>
        <position position="58"/>
    </location>
    <ligand>
        <name>Na(+)</name>
        <dbReference type="ChEBI" id="CHEBI:29101"/>
        <label>1</label>
    </ligand>
</feature>
<feature type="transmembrane region" description="Helical" evidence="8">
    <location>
        <begin position="330"/>
        <end position="355"/>
    </location>
</feature>
<feature type="transmembrane region" description="Helical" evidence="8">
    <location>
        <begin position="375"/>
        <end position="401"/>
    </location>
</feature>
<keyword evidence="3 7" id="KW-0812">Transmembrane</keyword>
<keyword evidence="10" id="KW-1185">Reference proteome</keyword>
<sequence length="625" mass="69790">MKVILITLTRFDLHMHLCCTSQDISGSDDSEREEDENTVRGNWTNKREYLLSMIGMAVGLGNIWRFPYLAYKNGGGAFLIPYFIMLICLGVPLYFLETALGQFCSQGPINTWSAVPLLQGVGMAGLIGNVMVSIYYGVILSYTLYYLFASFQYPLPWTNVLDGHFNLAVNVTSMSVSNWTRENRSCTTSNITTSLTEQYWDQVVLQRSSGLGETGSIVWQLALCLLLSSIIIAAVLLKGIKSSGKVVYFTATFPYVVLTILLIRGLTLEGAKDGIDFYIGSKSNLTKLAEIEVWRDAATQIFYSLSVGFGGVTALSSYNKFQNNLVVDTFLICIINCATSIFAGFAIFSILGYMAHIYGIPIEEVTKEGFGLAFIVYPAALANLPISPLWSILFFLMLFTLGLDSQFAGMELITTCLHDAFPKYIEKKRALIAIVTCAFMFLLGLPCVTQAGIYWVTLIDHFVAGWVVLVIGFLEVFGIFYIYGGRRFITDIEMMIGTKSVWFWLYWRLCWYFVTPFVTLVSIILVLSLAMSIPPTYGTVEYPAWGLDLGWCMAVFCIVLIPATALYKLAGAQGSFRKVCVLLCSPSEDWHPYLDVHRGERYSQERFHTGNVVDDEPSCRTCCLS</sequence>
<evidence type="ECO:0000313" key="9">
    <source>
        <dbReference type="Ensembl" id="ENSGMOP00000064029.1"/>
    </source>
</evidence>
<dbReference type="GO" id="GO:0005886">
    <property type="term" value="C:plasma membrane"/>
    <property type="evidence" value="ECO:0007669"/>
    <property type="project" value="TreeGrafter"/>
</dbReference>
<feature type="binding site" evidence="6">
    <location>
        <position position="336"/>
    </location>
    <ligand>
        <name>Na(+)</name>
        <dbReference type="ChEBI" id="CHEBI:29101"/>
        <label>1</label>
    </ligand>
</feature>
<feature type="binding site" evidence="6">
    <location>
        <position position="55"/>
    </location>
    <ligand>
        <name>Na(+)</name>
        <dbReference type="ChEBI" id="CHEBI:29101"/>
        <label>1</label>
    </ligand>
</feature>
<accession>A0A8C5FV91</accession>
<dbReference type="GeneTree" id="ENSGT00940000159688"/>
<dbReference type="NCBIfam" id="NF037979">
    <property type="entry name" value="Na_transp"/>
    <property type="match status" value="1"/>
</dbReference>
<dbReference type="AlphaFoldDB" id="A0A8C5FV91"/>
<evidence type="ECO:0000256" key="5">
    <source>
        <dbReference type="ARBA" id="ARBA00023136"/>
    </source>
</evidence>
<reference evidence="9" key="2">
    <citation type="submission" date="2025-09" db="UniProtKB">
        <authorList>
            <consortium name="Ensembl"/>
        </authorList>
    </citation>
    <scope>IDENTIFICATION</scope>
</reference>
<feature type="transmembrane region" description="Helical" evidence="8">
    <location>
        <begin position="505"/>
        <end position="533"/>
    </location>
</feature>
<feature type="binding site" evidence="6">
    <location>
        <position position="304"/>
    </location>
    <ligand>
        <name>Na(+)</name>
        <dbReference type="ChEBI" id="CHEBI:29101"/>
        <label>1</label>
    </ligand>
</feature>
<feature type="binding site" evidence="6">
    <location>
        <position position="57"/>
    </location>
    <ligand>
        <name>Na(+)</name>
        <dbReference type="ChEBI" id="CHEBI:29101"/>
        <label>1</label>
    </ligand>
</feature>
<comment type="similarity">
    <text evidence="7">Belongs to the sodium:neurotransmitter symporter (SNF) (TC 2.A.22) family.</text>
</comment>
<feature type="binding site" evidence="6">
    <location>
        <position position="401"/>
    </location>
    <ligand>
        <name>Na(+)</name>
        <dbReference type="ChEBI" id="CHEBI:29101"/>
        <label>1</label>
    </ligand>
</feature>
<dbReference type="GO" id="GO:0015374">
    <property type="term" value="F:neutral, basic amino acid:sodium:chloride symporter activity"/>
    <property type="evidence" value="ECO:0007669"/>
    <property type="project" value="TreeGrafter"/>
</dbReference>
<dbReference type="Ensembl" id="ENSGMOT00000041327.1">
    <property type="protein sequence ID" value="ENSGMOP00000064029.1"/>
    <property type="gene ID" value="ENSGMOG00000014922.2"/>
</dbReference>
<evidence type="ECO:0000313" key="10">
    <source>
        <dbReference type="Proteomes" id="UP000694546"/>
    </source>
</evidence>
<dbReference type="GO" id="GO:0001761">
    <property type="term" value="F:beta-alanine transmembrane transporter activity"/>
    <property type="evidence" value="ECO:0007669"/>
    <property type="project" value="TreeGrafter"/>
</dbReference>
<keyword evidence="6" id="KW-0479">Metal-binding</keyword>
<evidence type="ECO:0000256" key="4">
    <source>
        <dbReference type="ARBA" id="ARBA00022989"/>
    </source>
</evidence>
<evidence type="ECO:0000256" key="6">
    <source>
        <dbReference type="PIRSR" id="PIRSR600175-1"/>
    </source>
</evidence>
<feature type="transmembrane region" description="Helical" evidence="8">
    <location>
        <begin position="545"/>
        <end position="567"/>
    </location>
</feature>
<feature type="transmembrane region" description="Helical" evidence="8">
    <location>
        <begin position="430"/>
        <end position="456"/>
    </location>
</feature>
<evidence type="ECO:0000256" key="1">
    <source>
        <dbReference type="ARBA" id="ARBA00004141"/>
    </source>
</evidence>
<dbReference type="GO" id="GO:0089718">
    <property type="term" value="P:amino acid import across plasma membrane"/>
    <property type="evidence" value="ECO:0007669"/>
    <property type="project" value="TreeGrafter"/>
</dbReference>
<dbReference type="PRINTS" id="PR00176">
    <property type="entry name" value="NANEUSMPORT"/>
</dbReference>
<proteinExistence type="inferred from homology"/>
<feature type="transmembrane region" description="Helical" evidence="8">
    <location>
        <begin position="462"/>
        <end position="484"/>
    </location>
</feature>
<feature type="binding site" evidence="6">
    <location>
        <position position="405"/>
    </location>
    <ligand>
        <name>Na(+)</name>
        <dbReference type="ChEBI" id="CHEBI:29101"/>
        <label>1</label>
    </ligand>
</feature>
<dbReference type="InterPro" id="IPR000175">
    <property type="entry name" value="Na/ntran_symport"/>
</dbReference>
<dbReference type="PROSITE" id="PS00610">
    <property type="entry name" value="NA_NEUROTRAN_SYMP_1"/>
    <property type="match status" value="1"/>
</dbReference>
<evidence type="ECO:0000256" key="8">
    <source>
        <dbReference type="SAM" id="Phobius"/>
    </source>
</evidence>
<keyword evidence="7" id="KW-0769">Symport</keyword>
<dbReference type="GO" id="GO:1901235">
    <property type="term" value="F:(R)-carnitine transmembrane transporter activity"/>
    <property type="evidence" value="ECO:0007669"/>
    <property type="project" value="TreeGrafter"/>
</dbReference>
<organism evidence="9 10">
    <name type="scientific">Gadus morhua</name>
    <name type="common">Atlantic cod</name>
    <dbReference type="NCBI Taxonomy" id="8049"/>
    <lineage>
        <taxon>Eukaryota</taxon>
        <taxon>Metazoa</taxon>
        <taxon>Chordata</taxon>
        <taxon>Craniata</taxon>
        <taxon>Vertebrata</taxon>
        <taxon>Euteleostomi</taxon>
        <taxon>Actinopterygii</taxon>
        <taxon>Neopterygii</taxon>
        <taxon>Teleostei</taxon>
        <taxon>Neoteleostei</taxon>
        <taxon>Acanthomorphata</taxon>
        <taxon>Zeiogadaria</taxon>
        <taxon>Gadariae</taxon>
        <taxon>Gadiformes</taxon>
        <taxon>Gadoidei</taxon>
        <taxon>Gadidae</taxon>
        <taxon>Gadus</taxon>
    </lineage>
</organism>
<evidence type="ECO:0000256" key="2">
    <source>
        <dbReference type="ARBA" id="ARBA00022448"/>
    </source>
</evidence>
<feature type="binding site" evidence="6">
    <location>
        <position position="62"/>
    </location>
    <ligand>
        <name>Na(+)</name>
        <dbReference type="ChEBI" id="CHEBI:29101"/>
        <label>1</label>
    </ligand>
</feature>
<dbReference type="PANTHER" id="PTHR11616">
    <property type="entry name" value="SODIUM/CHLORIDE DEPENDENT TRANSPORTER"/>
    <property type="match status" value="1"/>
</dbReference>
<keyword evidence="4 8" id="KW-1133">Transmembrane helix</keyword>
<keyword evidence="5 8" id="KW-0472">Membrane</keyword>
<name>A0A8C5FV91_GADMO</name>
<reference evidence="9" key="1">
    <citation type="submission" date="2025-08" db="UniProtKB">
        <authorList>
            <consortium name="Ensembl"/>
        </authorList>
    </citation>
    <scope>IDENTIFICATION</scope>
</reference>
<dbReference type="Pfam" id="PF00209">
    <property type="entry name" value="SNF"/>
    <property type="match status" value="1"/>
</dbReference>
<keyword evidence="2 7" id="KW-0813">Transport</keyword>
<feature type="transmembrane region" description="Helical" evidence="8">
    <location>
        <begin position="217"/>
        <end position="237"/>
    </location>
</feature>
<dbReference type="GO" id="GO:0022858">
    <property type="term" value="F:alanine transmembrane transporter activity"/>
    <property type="evidence" value="ECO:0007669"/>
    <property type="project" value="TreeGrafter"/>
</dbReference>
<protein>
    <recommendedName>
        <fullName evidence="7">Transporter</fullName>
    </recommendedName>
</protein>
<feature type="transmembrane region" description="Helical" evidence="8">
    <location>
        <begin position="246"/>
        <end position="266"/>
    </location>
</feature>
<dbReference type="GO" id="GO:0015657">
    <property type="term" value="F:branched-chain amino acid:sodium symporter activity"/>
    <property type="evidence" value="ECO:0007669"/>
    <property type="project" value="TreeGrafter"/>
</dbReference>
<evidence type="ECO:0000256" key="7">
    <source>
        <dbReference type="RuleBase" id="RU003732"/>
    </source>
</evidence>
<feature type="transmembrane region" description="Helical" evidence="8">
    <location>
        <begin position="117"/>
        <end position="148"/>
    </location>
</feature>
<dbReference type="Proteomes" id="UP000694546">
    <property type="component" value="Chromosome 13"/>
</dbReference>
<feature type="transmembrane region" description="Helical" evidence="8">
    <location>
        <begin position="78"/>
        <end position="96"/>
    </location>
</feature>
<dbReference type="GO" id="GO:0046872">
    <property type="term" value="F:metal ion binding"/>
    <property type="evidence" value="ECO:0007669"/>
    <property type="project" value="UniProtKB-KW"/>
</dbReference>
<evidence type="ECO:0000256" key="3">
    <source>
        <dbReference type="ARBA" id="ARBA00022692"/>
    </source>
</evidence>
<dbReference type="SUPFAM" id="SSF161070">
    <property type="entry name" value="SNF-like"/>
    <property type="match status" value="1"/>
</dbReference>
<dbReference type="InterPro" id="IPR037272">
    <property type="entry name" value="SNS_sf"/>
</dbReference>
<comment type="subcellular location">
    <subcellularLocation>
        <location evidence="1">Membrane</location>
        <topology evidence="1">Multi-pass membrane protein</topology>
    </subcellularLocation>
</comment>